<evidence type="ECO:0000256" key="5">
    <source>
        <dbReference type="ARBA" id="ARBA00007383"/>
    </source>
</evidence>
<dbReference type="Proteomes" id="UP001619911">
    <property type="component" value="Unassembled WGS sequence"/>
</dbReference>
<dbReference type="SUPFAM" id="SSF53098">
    <property type="entry name" value="Ribonuclease H-like"/>
    <property type="match status" value="1"/>
</dbReference>
<keyword evidence="11 14" id="KW-0255">Endonuclease</keyword>
<dbReference type="PROSITE" id="PS51975">
    <property type="entry name" value="RNASE_H_2"/>
    <property type="match status" value="1"/>
</dbReference>
<evidence type="ECO:0000256" key="11">
    <source>
        <dbReference type="ARBA" id="ARBA00022759"/>
    </source>
</evidence>
<evidence type="ECO:0000256" key="6">
    <source>
        <dbReference type="ARBA" id="ARBA00012180"/>
    </source>
</evidence>
<name>A0ABW8I753_9BACI</name>
<evidence type="ECO:0000256" key="7">
    <source>
        <dbReference type="ARBA" id="ARBA00019179"/>
    </source>
</evidence>
<comment type="subcellular location">
    <subcellularLocation>
        <location evidence="4 14">Cytoplasm</location>
    </subcellularLocation>
</comment>
<evidence type="ECO:0000256" key="13">
    <source>
        <dbReference type="ARBA" id="ARBA00023211"/>
    </source>
</evidence>
<sequence>MTQSVTDIKKQIREVQLESDPRFQEWLKDPRKGVQQAIEQWYRLQKKREEERLNYEQMLIFERQLLEQGVTSTAGIDEVGRGPLAGPVVAAAVVLPQGLDLIGINDSKKLSQVKKEYFYKEIMEKADIGIGIVDASKIDEVNIYEATKKAMISAISQLRQTPEHLLIDAMKLTVDIPQTSIVKGDEKSVSIAAASIVAKVTRDRLMSEYALLYPSYGFEKNMGYGTKEHLAGLELHGPCAIHRRSFSPIKEMV</sequence>
<feature type="binding site" evidence="14 15">
    <location>
        <position position="78"/>
    </location>
    <ligand>
        <name>a divalent metal cation</name>
        <dbReference type="ChEBI" id="CHEBI:60240"/>
    </ligand>
</feature>
<proteinExistence type="inferred from homology"/>
<keyword evidence="13 14" id="KW-0464">Manganese</keyword>
<dbReference type="RefSeq" id="WP_404315072.1">
    <property type="nucleotide sequence ID" value="NZ_JAUIYO010000002.1"/>
</dbReference>
<keyword evidence="10 14" id="KW-0479">Metal-binding</keyword>
<comment type="cofactor">
    <cofactor evidence="14 15">
        <name>Mn(2+)</name>
        <dbReference type="ChEBI" id="CHEBI:29035"/>
    </cofactor>
    <cofactor evidence="14 15">
        <name>Mg(2+)</name>
        <dbReference type="ChEBI" id="CHEBI:18420"/>
    </cofactor>
    <text evidence="14 15">Manganese or magnesium. Binds 1 divalent metal ion per monomer in the absence of substrate. May bind a second metal ion after substrate binding.</text>
</comment>
<dbReference type="NCBIfam" id="NF000594">
    <property type="entry name" value="PRK00015.1-1"/>
    <property type="match status" value="1"/>
</dbReference>
<keyword evidence="9 14" id="KW-0540">Nuclease</keyword>
<dbReference type="GO" id="GO:0004523">
    <property type="term" value="F:RNA-DNA hybrid ribonuclease activity"/>
    <property type="evidence" value="ECO:0007669"/>
    <property type="project" value="UniProtKB-EC"/>
</dbReference>
<keyword evidence="19" id="KW-1185">Reference proteome</keyword>
<dbReference type="InterPro" id="IPR022898">
    <property type="entry name" value="RNase_HII"/>
</dbReference>
<dbReference type="HAMAP" id="MF_00052_B">
    <property type="entry name" value="RNase_HII_B"/>
    <property type="match status" value="1"/>
</dbReference>
<accession>A0ABW8I753</accession>
<evidence type="ECO:0000256" key="3">
    <source>
        <dbReference type="ARBA" id="ARBA00004065"/>
    </source>
</evidence>
<evidence type="ECO:0000256" key="12">
    <source>
        <dbReference type="ARBA" id="ARBA00022801"/>
    </source>
</evidence>
<evidence type="ECO:0000256" key="16">
    <source>
        <dbReference type="RuleBase" id="RU003515"/>
    </source>
</evidence>
<evidence type="ECO:0000256" key="2">
    <source>
        <dbReference type="ARBA" id="ARBA00001946"/>
    </source>
</evidence>
<dbReference type="EC" id="3.1.26.4" evidence="6 14"/>
<keyword evidence="12 14" id="KW-0378">Hydrolase</keyword>
<keyword evidence="8 14" id="KW-0963">Cytoplasm</keyword>
<evidence type="ECO:0000256" key="9">
    <source>
        <dbReference type="ARBA" id="ARBA00022722"/>
    </source>
</evidence>
<evidence type="ECO:0000256" key="10">
    <source>
        <dbReference type="ARBA" id="ARBA00022723"/>
    </source>
</evidence>
<evidence type="ECO:0000256" key="14">
    <source>
        <dbReference type="HAMAP-Rule" id="MF_00052"/>
    </source>
</evidence>
<comment type="catalytic activity">
    <reaction evidence="1 14 15 16">
        <text>Endonucleolytic cleavage to 5'-phosphomonoester.</text>
        <dbReference type="EC" id="3.1.26.4"/>
    </reaction>
</comment>
<dbReference type="InterPro" id="IPR001352">
    <property type="entry name" value="RNase_HII/HIII"/>
</dbReference>
<comment type="function">
    <text evidence="3 14 16">Endonuclease that specifically degrades the RNA of RNA-DNA hybrids.</text>
</comment>
<dbReference type="Pfam" id="PF01351">
    <property type="entry name" value="RNase_HII"/>
    <property type="match status" value="1"/>
</dbReference>
<comment type="caution">
    <text evidence="18">The sequence shown here is derived from an EMBL/GenBank/DDBJ whole genome shotgun (WGS) entry which is preliminary data.</text>
</comment>
<organism evidence="18 19">
    <name type="scientific">Bacillus lumedeiriae</name>
    <dbReference type="NCBI Taxonomy" id="3058829"/>
    <lineage>
        <taxon>Bacteria</taxon>
        <taxon>Bacillati</taxon>
        <taxon>Bacillota</taxon>
        <taxon>Bacilli</taxon>
        <taxon>Bacillales</taxon>
        <taxon>Bacillaceae</taxon>
        <taxon>Bacillus</taxon>
    </lineage>
</organism>
<protein>
    <recommendedName>
        <fullName evidence="7 14">Ribonuclease HII</fullName>
        <shortName evidence="14">RNase HII</shortName>
        <ecNumber evidence="6 14">3.1.26.4</ecNumber>
    </recommendedName>
</protein>
<evidence type="ECO:0000313" key="19">
    <source>
        <dbReference type="Proteomes" id="UP001619911"/>
    </source>
</evidence>
<evidence type="ECO:0000259" key="17">
    <source>
        <dbReference type="PROSITE" id="PS51975"/>
    </source>
</evidence>
<gene>
    <name evidence="14" type="primary">rnhB</name>
    <name evidence="18" type="ORF">QYG89_04670</name>
</gene>
<dbReference type="InterPro" id="IPR036397">
    <property type="entry name" value="RNaseH_sf"/>
</dbReference>
<evidence type="ECO:0000256" key="15">
    <source>
        <dbReference type="PROSITE-ProRule" id="PRU01319"/>
    </source>
</evidence>
<evidence type="ECO:0000256" key="1">
    <source>
        <dbReference type="ARBA" id="ARBA00000077"/>
    </source>
</evidence>
<dbReference type="Gene3D" id="3.30.420.10">
    <property type="entry name" value="Ribonuclease H-like superfamily/Ribonuclease H"/>
    <property type="match status" value="1"/>
</dbReference>
<comment type="similarity">
    <text evidence="5 14 16">Belongs to the RNase HII family.</text>
</comment>
<evidence type="ECO:0000313" key="18">
    <source>
        <dbReference type="EMBL" id="MFK2824978.1"/>
    </source>
</evidence>
<evidence type="ECO:0000256" key="8">
    <source>
        <dbReference type="ARBA" id="ARBA00022490"/>
    </source>
</evidence>
<reference evidence="18 19" key="1">
    <citation type="submission" date="2023-07" db="EMBL/GenBank/DDBJ databases">
        <title>Bacillus lucianemedeirus sp. nov, a new species isolated from an immunobiological production facility.</title>
        <authorList>
            <person name="Costa L.V."/>
            <person name="Miranda R.V.S.L."/>
            <person name="Brandao M.L.L."/>
            <person name="Reis C.M.F."/>
            <person name="Frazao A.M."/>
            <person name="Cruz F.V."/>
            <person name="Baio P.V.P."/>
            <person name="Veras J.F.C."/>
            <person name="Ramos J.N."/>
            <person name="Vieira V."/>
        </authorList>
    </citation>
    <scope>NUCLEOTIDE SEQUENCE [LARGE SCALE GENOMIC DNA]</scope>
    <source>
        <strain evidence="18 19">B190/17</strain>
    </source>
</reference>
<dbReference type="CDD" id="cd07182">
    <property type="entry name" value="RNase_HII_bacteria_HII_like"/>
    <property type="match status" value="1"/>
</dbReference>
<dbReference type="EMBL" id="JAUIYO010000002">
    <property type="protein sequence ID" value="MFK2824978.1"/>
    <property type="molecule type" value="Genomic_DNA"/>
</dbReference>
<dbReference type="InterPro" id="IPR024567">
    <property type="entry name" value="RNase_HII/HIII_dom"/>
</dbReference>
<evidence type="ECO:0000256" key="4">
    <source>
        <dbReference type="ARBA" id="ARBA00004496"/>
    </source>
</evidence>
<comment type="cofactor">
    <cofactor evidence="2">
        <name>Mg(2+)</name>
        <dbReference type="ChEBI" id="CHEBI:18420"/>
    </cofactor>
</comment>
<feature type="domain" description="RNase H type-2" evidence="17">
    <location>
        <begin position="71"/>
        <end position="253"/>
    </location>
</feature>
<dbReference type="InterPro" id="IPR012337">
    <property type="entry name" value="RNaseH-like_sf"/>
</dbReference>
<feature type="binding site" evidence="14 15">
    <location>
        <position position="77"/>
    </location>
    <ligand>
        <name>a divalent metal cation</name>
        <dbReference type="ChEBI" id="CHEBI:60240"/>
    </ligand>
</feature>
<dbReference type="PANTHER" id="PTHR10954:SF18">
    <property type="entry name" value="RIBONUCLEASE HII"/>
    <property type="match status" value="1"/>
</dbReference>
<dbReference type="PANTHER" id="PTHR10954">
    <property type="entry name" value="RIBONUCLEASE H2 SUBUNIT A"/>
    <property type="match status" value="1"/>
</dbReference>
<dbReference type="NCBIfam" id="NF000595">
    <property type="entry name" value="PRK00015.1-3"/>
    <property type="match status" value="1"/>
</dbReference>
<feature type="binding site" evidence="14 15">
    <location>
        <position position="168"/>
    </location>
    <ligand>
        <name>a divalent metal cation</name>
        <dbReference type="ChEBI" id="CHEBI:60240"/>
    </ligand>
</feature>